<comment type="caution">
    <text evidence="1">The sequence shown here is derived from an EMBL/GenBank/DDBJ whole genome shotgun (WGS) entry which is preliminary data.</text>
</comment>
<dbReference type="Proteomes" id="UP000602510">
    <property type="component" value="Unassembled WGS sequence"/>
</dbReference>
<dbReference type="EMBL" id="WSZM01000911">
    <property type="protein sequence ID" value="KAF4029000.1"/>
    <property type="molecule type" value="Genomic_DNA"/>
</dbReference>
<evidence type="ECO:0000313" key="2">
    <source>
        <dbReference type="Proteomes" id="UP000602510"/>
    </source>
</evidence>
<organism evidence="1 2">
    <name type="scientific">Phytophthora infestans</name>
    <name type="common">Potato late blight agent</name>
    <name type="synonym">Botrytis infestans</name>
    <dbReference type="NCBI Taxonomy" id="4787"/>
    <lineage>
        <taxon>Eukaryota</taxon>
        <taxon>Sar</taxon>
        <taxon>Stramenopiles</taxon>
        <taxon>Oomycota</taxon>
        <taxon>Peronosporomycetes</taxon>
        <taxon>Peronosporales</taxon>
        <taxon>Peronosporaceae</taxon>
        <taxon>Phytophthora</taxon>
    </lineage>
</organism>
<reference evidence="1" key="1">
    <citation type="submission" date="2020-04" db="EMBL/GenBank/DDBJ databases">
        <title>Hybrid Assembly of Korean Phytophthora infestans isolates.</title>
        <authorList>
            <person name="Prokchorchik M."/>
            <person name="Lee Y."/>
            <person name="Seo J."/>
            <person name="Cho J.-H."/>
            <person name="Park Y.-E."/>
            <person name="Jang D.-C."/>
            <person name="Im J.-S."/>
            <person name="Choi J.-G."/>
            <person name="Park H.-J."/>
            <person name="Lee G.-B."/>
            <person name="Lee Y.-G."/>
            <person name="Hong S.-Y."/>
            <person name="Cho K."/>
            <person name="Sohn K.H."/>
        </authorList>
    </citation>
    <scope>NUCLEOTIDE SEQUENCE</scope>
    <source>
        <strain evidence="1">KR_1_A1</strain>
    </source>
</reference>
<dbReference type="AlphaFoldDB" id="A0A833WD09"/>
<keyword evidence="2" id="KW-1185">Reference proteome</keyword>
<evidence type="ECO:0000313" key="1">
    <source>
        <dbReference type="EMBL" id="KAF4029000.1"/>
    </source>
</evidence>
<protein>
    <submittedName>
        <fullName evidence="1">Uncharacterized protein</fullName>
    </submittedName>
</protein>
<gene>
    <name evidence="1" type="ORF">GN244_ATG19293</name>
</gene>
<sequence>MTARRKRSALSRASKRVKSKSVVEEGKTIEYQGDVVMETYGDRLKQPNYQDKSNLKTTVLTPMRRCFLNSYSAEKLAEWVFNSAKFRPMKLKLSCCERSEEVRDALLRKFHRWPGMKISEATEQWQKLSQEAERQCQEHVQLYLRDLQGKLLAGATALFWLNLLQPLTHPASMPRAEVRDVLLAFVDELKSVDSFYEQLMEKNARLWAVLTLPLKLEPLFQGVGTLAQRGHQVAANEAMELLTLFAGEYTAVAGRKKRKLFVGLSVVASVGTFTPLDLSCLSQLPEEFREQLSTPLAMMVSDWIRAVGEVLDLLKKSLVSKWVACERAPFEEELMMTTQRELQSAFERLSHALAADQLYAMRKATGKRSSVSLNVNVVRERGLLFVRINRGIKR</sequence>
<accession>A0A833WD09</accession>
<name>A0A833WD09_PHYIN</name>
<proteinExistence type="predicted"/>